<dbReference type="Gene3D" id="2.60.40.1180">
    <property type="entry name" value="Golgi alpha-mannosidase II"/>
    <property type="match status" value="1"/>
</dbReference>
<dbReference type="InterPro" id="IPR013780">
    <property type="entry name" value="Glyco_hydro_b"/>
</dbReference>
<dbReference type="InterPro" id="IPR014756">
    <property type="entry name" value="Ig_E-set"/>
</dbReference>
<proteinExistence type="inferred from homology"/>
<dbReference type="Gene3D" id="3.20.20.80">
    <property type="entry name" value="Glycosidases"/>
    <property type="match status" value="1"/>
</dbReference>
<dbReference type="SUPFAM" id="SSF51011">
    <property type="entry name" value="Glycosyl hydrolase domain"/>
    <property type="match status" value="1"/>
</dbReference>
<dbReference type="Pfam" id="PF00128">
    <property type="entry name" value="Alpha-amylase"/>
    <property type="match status" value="1"/>
</dbReference>
<dbReference type="CDD" id="cd11326">
    <property type="entry name" value="AmyAc_Glg_debranch"/>
    <property type="match status" value="1"/>
</dbReference>
<protein>
    <submittedName>
        <fullName evidence="3">Glycogen debranching enzyme GlgX</fullName>
    </submittedName>
</protein>
<dbReference type="InterPro" id="IPR006047">
    <property type="entry name" value="GH13_cat_dom"/>
</dbReference>
<evidence type="ECO:0000313" key="4">
    <source>
        <dbReference type="Proteomes" id="UP000004650"/>
    </source>
</evidence>
<dbReference type="InterPro" id="IPR048650">
    <property type="entry name" value="ISOA1-3-like_C"/>
</dbReference>
<accession>A0A0K9CMQ2</accession>
<sequence length="645" mass="74433">MYYNFNQYINLGANLEKDGCNFAIYVKNISTLSLNFFNSSEDTIPYKKYILNSSDHKLGDIWSIFLKDIKEGTLYNWEINGISILDPYALSYTDNDIIENKKSIVLARIGTETKHILVQKKDMMIYEAHIGLFTKSPSSNTLNRATYSAFEEKIPYLKELGINVVEFLPIFEWDDYTGNLDRESFFLKNVWGYNPINFFALTKKYSSSNDKNSADEIKEFKKLVSFLHKNGIEVILDVVYNHTAEGGSGGKVYNFKAMDENTFYTKSKNNIFVNFSGCGNTLNCNHKVVKDMIIQSLLYWYLETGVDGFRFDLAPVLGRDSNSQWANHSLLHELIEHPILSHAKLIAESWDLGGYFVGAMPSGWSEWNGAYRDTVRQFIRGDFNQVPELIKRIFGSVDIFHANKNGYQSSINFICCHDGFTMWDLVSYNLKHNLLNGENNQDGENNNHSYNHGEEGLTHNAQIISLRKQQIKNMLLILYISQGIPMLLMGDEMGRTQLGNNNAYCQDNATTWVDWDRKKEFEDVFLFTKNMIKLRKSYSIFKKEIPLIEDEEVILHGIKLYQPDLSYHSLSIAFQLKDIETDTDFYIAFNSYSEQLCFELPKLENKSWYLLTDTSKVDSCSFEEIKWNDSSYCVLSKSSVILISK</sequence>
<feature type="domain" description="Glycosyl hydrolase family 13 catalytic" evidence="2">
    <location>
        <begin position="127"/>
        <end position="535"/>
    </location>
</feature>
<dbReference type="PANTHER" id="PTHR43002">
    <property type="entry name" value="GLYCOGEN DEBRANCHING ENZYME"/>
    <property type="match status" value="1"/>
</dbReference>
<dbReference type="InterPro" id="IPR017853">
    <property type="entry name" value="GH"/>
</dbReference>
<dbReference type="SUPFAM" id="SSF51445">
    <property type="entry name" value="(Trans)glycosidases"/>
    <property type="match status" value="1"/>
</dbReference>
<dbReference type="Pfam" id="PF21156">
    <property type="entry name" value="ISOA1-3_C"/>
    <property type="match status" value="1"/>
</dbReference>
<dbReference type="SMART" id="SM00642">
    <property type="entry name" value="Aamy"/>
    <property type="match status" value="1"/>
</dbReference>
<dbReference type="EMBL" id="ACDS02000136">
    <property type="protein sequence ID" value="KMV75768.1"/>
    <property type="molecule type" value="Genomic_DNA"/>
</dbReference>
<organism evidence="3 4">
    <name type="scientific">Fusobacterium animalis D11</name>
    <dbReference type="NCBI Taxonomy" id="556264"/>
    <lineage>
        <taxon>Bacteria</taxon>
        <taxon>Fusobacteriati</taxon>
        <taxon>Fusobacteriota</taxon>
        <taxon>Fusobacteriia</taxon>
        <taxon>Fusobacteriales</taxon>
        <taxon>Fusobacteriaceae</taxon>
        <taxon>Fusobacterium</taxon>
    </lineage>
</organism>
<evidence type="ECO:0000313" key="3">
    <source>
        <dbReference type="EMBL" id="KMV75768.1"/>
    </source>
</evidence>
<dbReference type="Gene3D" id="2.60.40.10">
    <property type="entry name" value="Immunoglobulins"/>
    <property type="match status" value="1"/>
</dbReference>
<dbReference type="InterPro" id="IPR013783">
    <property type="entry name" value="Ig-like_fold"/>
</dbReference>
<gene>
    <name evidence="3" type="ORF">PSAG_04858</name>
</gene>
<dbReference type="GO" id="GO:0005975">
    <property type="term" value="P:carbohydrate metabolic process"/>
    <property type="evidence" value="ECO:0007669"/>
    <property type="project" value="InterPro"/>
</dbReference>
<dbReference type="Proteomes" id="UP000004650">
    <property type="component" value="Unassembled WGS sequence"/>
</dbReference>
<reference evidence="4" key="1">
    <citation type="submission" date="2009-02" db="EMBL/GenBank/DDBJ databases">
        <title>The Genome Sequence of Shigella sp. D9.</title>
        <authorList>
            <consortium name="The Broad Institute Genome Sequencing Platform"/>
            <person name="Ward D."/>
            <person name="Young S.K."/>
            <person name="Kodira C.D."/>
            <person name="Zeng Q."/>
            <person name="Koehrsen M."/>
            <person name="Alvarado L."/>
            <person name="Berlin A."/>
            <person name="Borenstein D."/>
            <person name="Chen Z."/>
            <person name="Engels R."/>
            <person name="Freedman E."/>
            <person name="Gellesch M."/>
            <person name="Goldberg J."/>
            <person name="Griggs A."/>
            <person name="Gujja S."/>
            <person name="Heiman D."/>
            <person name="Hepburn T."/>
            <person name="Howarth C."/>
            <person name="Jen D."/>
            <person name="Larson L."/>
            <person name="Lewis B."/>
            <person name="Mehta T."/>
            <person name="Park D."/>
            <person name="Pearson M."/>
            <person name="Roberts A."/>
            <person name="Saif S."/>
            <person name="Shea T."/>
            <person name="Shenoy N."/>
            <person name="Sisk P."/>
            <person name="Stolte C."/>
            <person name="Sykes S."/>
            <person name="Walk T."/>
            <person name="White J."/>
            <person name="Yandava C."/>
            <person name="Allen-Vercoe E."/>
            <person name="Strauss J."/>
            <person name="Sibley C."/>
            <person name="White A."/>
            <person name="Ambrose C."/>
            <person name="Lander E."/>
            <person name="Nusbaum C."/>
            <person name="Galagan J."/>
            <person name="Birren B."/>
        </authorList>
    </citation>
    <scope>NUCLEOTIDE SEQUENCE [LARGE SCALE GENOMIC DNA]</scope>
    <source>
        <strain evidence="4">D11</strain>
    </source>
</reference>
<name>A0A0K9CMQ2_9FUSO</name>
<dbReference type="AlphaFoldDB" id="A0A0K9CMQ2"/>
<evidence type="ECO:0000259" key="2">
    <source>
        <dbReference type="SMART" id="SM00642"/>
    </source>
</evidence>
<reference evidence="3 4" key="2">
    <citation type="submission" date="2013-10" db="EMBL/GenBank/DDBJ databases">
        <title>The Genome Sequence of Fusobacterium nucleatum subsp. animalis D11.</title>
        <authorList>
            <consortium name="The Broad Institute Genomics Platform"/>
            <person name="Earl A."/>
            <person name="Ward D."/>
            <person name="Feldgarden M."/>
            <person name="Gevers D."/>
            <person name="Kostic A."/>
            <person name="Garrett W."/>
            <person name="Young S.K."/>
            <person name="Zeng Q."/>
            <person name="Gargeya S."/>
            <person name="Fitzgerald M."/>
            <person name="Abouelleil A."/>
            <person name="Alvarado L."/>
            <person name="Berlin A.M."/>
            <person name="Chapman S.B."/>
            <person name="Gainer-Dewar J."/>
            <person name="Goldberg J."/>
            <person name="Gnerre S."/>
            <person name="Griggs A."/>
            <person name="Gujja S."/>
            <person name="Hansen M."/>
            <person name="Howarth C."/>
            <person name="Imamovic A."/>
            <person name="Ireland A."/>
            <person name="Larimer J."/>
            <person name="McCowan C."/>
            <person name="Murphy C."/>
            <person name="Pearson M."/>
            <person name="Poon T.W."/>
            <person name="Priest M."/>
            <person name="Roberts A."/>
            <person name="Saif S."/>
            <person name="Shea T."/>
            <person name="Sykes S."/>
            <person name="Wortman J."/>
            <person name="Nusbaum C."/>
            <person name="Birren B."/>
        </authorList>
    </citation>
    <scope>NUCLEOTIDE SEQUENCE [LARGE SCALE GENOMIC DNA]</scope>
    <source>
        <strain evidence="3 4">D11</strain>
    </source>
</reference>
<comment type="similarity">
    <text evidence="1">Belongs to the glycosyl hydrolase 13 family.</text>
</comment>
<dbReference type="SUPFAM" id="SSF81296">
    <property type="entry name" value="E set domains"/>
    <property type="match status" value="1"/>
</dbReference>
<evidence type="ECO:0000256" key="1">
    <source>
        <dbReference type="ARBA" id="ARBA00008061"/>
    </source>
</evidence>
<comment type="caution">
    <text evidence="3">The sequence shown here is derived from an EMBL/GenBank/DDBJ whole genome shotgun (WGS) entry which is preliminary data.</text>
</comment>